<organism evidence="6 7">
    <name type="scientific">Fodinibius roseus</name>
    <dbReference type="NCBI Taxonomy" id="1194090"/>
    <lineage>
        <taxon>Bacteria</taxon>
        <taxon>Pseudomonadati</taxon>
        <taxon>Balneolota</taxon>
        <taxon>Balneolia</taxon>
        <taxon>Balneolales</taxon>
        <taxon>Balneolaceae</taxon>
        <taxon>Fodinibius</taxon>
    </lineage>
</organism>
<name>A0A1M5HD50_9BACT</name>
<dbReference type="InterPro" id="IPR007809">
    <property type="entry name" value="FlgN-like"/>
</dbReference>
<dbReference type="STRING" id="1194090.SAMN05443144_1205"/>
<feature type="coiled-coil region" evidence="4">
    <location>
        <begin position="102"/>
        <end position="133"/>
    </location>
</feature>
<evidence type="ECO:0000256" key="2">
    <source>
        <dbReference type="ARBA" id="ARBA00007703"/>
    </source>
</evidence>
<dbReference type="RefSeq" id="WP_170864431.1">
    <property type="nucleotide sequence ID" value="NZ_FQUS01000020.1"/>
</dbReference>
<proteinExistence type="inferred from homology"/>
<keyword evidence="7" id="KW-1185">Reference proteome</keyword>
<comment type="function">
    <text evidence="1">Required for the efficient initiation of filament assembly.</text>
</comment>
<feature type="region of interest" description="Disordered" evidence="5">
    <location>
        <begin position="150"/>
        <end position="171"/>
    </location>
</feature>
<gene>
    <name evidence="6" type="ORF">SAMN05443144_1205</name>
</gene>
<sequence length="171" mass="19847">MQSENEINESFRQIEQKVESLQGLARQMKETLDKQTEAIISADEEKLTIYTEAYTDLKGRYNQQEQKFIDQLHHLLEPAGVSSHEVRLEQLKGIFPNASSTIDKWKEQLRRQARELKRKNERVVELLDFALNRNAELMYAIYSLNNRKSTHYGSGGQKEEISSGMTVNKEA</sequence>
<dbReference type="SUPFAM" id="SSF140566">
    <property type="entry name" value="FlgN-like"/>
    <property type="match status" value="1"/>
</dbReference>
<evidence type="ECO:0000256" key="5">
    <source>
        <dbReference type="SAM" id="MobiDB-lite"/>
    </source>
</evidence>
<dbReference type="Gene3D" id="1.20.58.300">
    <property type="entry name" value="FlgN-like"/>
    <property type="match status" value="1"/>
</dbReference>
<dbReference type="EMBL" id="FQUS01000020">
    <property type="protein sequence ID" value="SHG13864.1"/>
    <property type="molecule type" value="Genomic_DNA"/>
</dbReference>
<protein>
    <submittedName>
        <fullName evidence="6">FlgN protein</fullName>
    </submittedName>
</protein>
<evidence type="ECO:0000256" key="4">
    <source>
        <dbReference type="SAM" id="Coils"/>
    </source>
</evidence>
<dbReference type="Pfam" id="PF05130">
    <property type="entry name" value="FlgN"/>
    <property type="match status" value="1"/>
</dbReference>
<dbReference type="GO" id="GO:0044780">
    <property type="term" value="P:bacterial-type flagellum assembly"/>
    <property type="evidence" value="ECO:0007669"/>
    <property type="project" value="InterPro"/>
</dbReference>
<feature type="coiled-coil region" evidence="4">
    <location>
        <begin position="11"/>
        <end position="45"/>
    </location>
</feature>
<dbReference type="AlphaFoldDB" id="A0A1M5HD50"/>
<reference evidence="6 7" key="1">
    <citation type="submission" date="2016-11" db="EMBL/GenBank/DDBJ databases">
        <authorList>
            <person name="Jaros S."/>
            <person name="Januszkiewicz K."/>
            <person name="Wedrychowicz H."/>
        </authorList>
    </citation>
    <scope>NUCLEOTIDE SEQUENCE [LARGE SCALE GENOMIC DNA]</scope>
    <source>
        <strain evidence="6 7">DSM 21986</strain>
    </source>
</reference>
<comment type="similarity">
    <text evidence="2">Belongs to the FlgN family.</text>
</comment>
<keyword evidence="3" id="KW-1005">Bacterial flagellum biogenesis</keyword>
<dbReference type="InterPro" id="IPR036679">
    <property type="entry name" value="FlgN-like_sf"/>
</dbReference>
<evidence type="ECO:0000256" key="3">
    <source>
        <dbReference type="ARBA" id="ARBA00022795"/>
    </source>
</evidence>
<dbReference type="Proteomes" id="UP000184041">
    <property type="component" value="Unassembled WGS sequence"/>
</dbReference>
<keyword evidence="4" id="KW-0175">Coiled coil</keyword>
<evidence type="ECO:0000313" key="6">
    <source>
        <dbReference type="EMBL" id="SHG13864.1"/>
    </source>
</evidence>
<evidence type="ECO:0000256" key="1">
    <source>
        <dbReference type="ARBA" id="ARBA00002397"/>
    </source>
</evidence>
<evidence type="ECO:0000313" key="7">
    <source>
        <dbReference type="Proteomes" id="UP000184041"/>
    </source>
</evidence>
<accession>A0A1M5HD50</accession>